<feature type="transmembrane region" description="Helical" evidence="8">
    <location>
        <begin position="300"/>
        <end position="320"/>
    </location>
</feature>
<feature type="transmembrane region" description="Helical" evidence="8">
    <location>
        <begin position="258"/>
        <end position="280"/>
    </location>
</feature>
<dbReference type="PROSITE" id="PS50850">
    <property type="entry name" value="MFS"/>
    <property type="match status" value="1"/>
</dbReference>
<dbReference type="InterPro" id="IPR050549">
    <property type="entry name" value="MFS_Trehalose_Transporter"/>
</dbReference>
<name>A0A9J6CCH2_POLVA</name>
<evidence type="ECO:0000256" key="3">
    <source>
        <dbReference type="ARBA" id="ARBA00022475"/>
    </source>
</evidence>
<keyword evidence="5 8" id="KW-0812">Transmembrane</keyword>
<dbReference type="SUPFAM" id="SSF103473">
    <property type="entry name" value="MFS general substrate transporter"/>
    <property type="match status" value="1"/>
</dbReference>
<feature type="domain" description="Major facilitator superfamily (MFS) profile" evidence="9">
    <location>
        <begin position="13"/>
        <end position="452"/>
    </location>
</feature>
<proteinExistence type="predicted"/>
<dbReference type="OrthoDB" id="6612291at2759"/>
<feature type="transmembrane region" description="Helical" evidence="8">
    <location>
        <begin position="424"/>
        <end position="448"/>
    </location>
</feature>
<dbReference type="Proteomes" id="UP001107558">
    <property type="component" value="Chromosome 1"/>
</dbReference>
<keyword evidence="3" id="KW-1003">Cell membrane</keyword>
<dbReference type="GO" id="GO:0022857">
    <property type="term" value="F:transmembrane transporter activity"/>
    <property type="evidence" value="ECO:0007669"/>
    <property type="project" value="InterPro"/>
</dbReference>
<dbReference type="InterPro" id="IPR020846">
    <property type="entry name" value="MFS_dom"/>
</dbReference>
<dbReference type="FunFam" id="1.20.1250.20:FF:000218">
    <property type="entry name" value="facilitated trehalose transporter Tret1"/>
    <property type="match status" value="1"/>
</dbReference>
<dbReference type="AlphaFoldDB" id="A0A9J6CCH2"/>
<dbReference type="InterPro" id="IPR005829">
    <property type="entry name" value="Sugar_transporter_CS"/>
</dbReference>
<feature type="transmembrane region" description="Helical" evidence="8">
    <location>
        <begin position="56"/>
        <end position="78"/>
    </location>
</feature>
<evidence type="ECO:0000256" key="2">
    <source>
        <dbReference type="ARBA" id="ARBA00022448"/>
    </source>
</evidence>
<evidence type="ECO:0000256" key="7">
    <source>
        <dbReference type="ARBA" id="ARBA00023136"/>
    </source>
</evidence>
<evidence type="ECO:0000256" key="6">
    <source>
        <dbReference type="ARBA" id="ARBA00022989"/>
    </source>
</evidence>
<sequence>MEDKGSAWSQIYTAICINLLTFSYGTSVGWLSTVVEDLKNDATTPLQNGALSMSEIAIIGGTSCIGGFISSCIYGWLADRYGRKLTLISLGVPQVIGWLLVYFAKNSYYLIISRFLHGFAGGGTYIVVPLFVTEISQNHIRGRLGSILILFCNFGILAVYILGAFVNYHITSICLLMVTNVFFAGIVVIHDSPIYLLKKSKFKQAEQALKFYRGYGNNQKPMNDKVKDEYDSMITLIKIANCDSNDGKITRKDFLTKAAIKSIFIGMALMIFELFTGAYALLSYASMIFEEAGSTLSPNISAIIIGLIQVVGVYFSTFLVDRAGRRFLMITSGICCTLGLAIFSIYDFAKVNDMNVTDFKWIPLFSFSFVIFSANFGLISIPFLILTEIAPIKIKSIVYTFNLSFSWIVAFMTVMYLPTSIIALGVYGTMSIFALSCLTAAIFVYLFVPETKNKSIEEIQKIMSS</sequence>
<feature type="transmembrane region" description="Helical" evidence="8">
    <location>
        <begin position="361"/>
        <end position="385"/>
    </location>
</feature>
<evidence type="ECO:0000313" key="10">
    <source>
        <dbReference type="EMBL" id="KAG5679865.1"/>
    </source>
</evidence>
<feature type="transmembrane region" description="Helical" evidence="8">
    <location>
        <begin position="144"/>
        <end position="162"/>
    </location>
</feature>
<dbReference type="Gene3D" id="1.20.1250.20">
    <property type="entry name" value="MFS general substrate transporter like domains"/>
    <property type="match status" value="1"/>
</dbReference>
<feature type="transmembrane region" description="Helical" evidence="8">
    <location>
        <begin position="85"/>
        <end position="104"/>
    </location>
</feature>
<evidence type="ECO:0000259" key="9">
    <source>
        <dbReference type="PROSITE" id="PS50850"/>
    </source>
</evidence>
<dbReference type="PANTHER" id="PTHR48021">
    <property type="match status" value="1"/>
</dbReference>
<keyword evidence="4" id="KW-0762">Sugar transport</keyword>
<dbReference type="InterPro" id="IPR005828">
    <property type="entry name" value="MFS_sugar_transport-like"/>
</dbReference>
<organism evidence="10 11">
    <name type="scientific">Polypedilum vanderplanki</name>
    <name type="common">Sleeping chironomid midge</name>
    <dbReference type="NCBI Taxonomy" id="319348"/>
    <lineage>
        <taxon>Eukaryota</taxon>
        <taxon>Metazoa</taxon>
        <taxon>Ecdysozoa</taxon>
        <taxon>Arthropoda</taxon>
        <taxon>Hexapoda</taxon>
        <taxon>Insecta</taxon>
        <taxon>Pterygota</taxon>
        <taxon>Neoptera</taxon>
        <taxon>Endopterygota</taxon>
        <taxon>Diptera</taxon>
        <taxon>Nematocera</taxon>
        <taxon>Chironomoidea</taxon>
        <taxon>Chironomidae</taxon>
        <taxon>Chironominae</taxon>
        <taxon>Polypedilum</taxon>
        <taxon>Polypedilum</taxon>
    </lineage>
</organism>
<accession>A0A9J6CCH2</accession>
<protein>
    <recommendedName>
        <fullName evidence="9">Major facilitator superfamily (MFS) profile domain-containing protein</fullName>
    </recommendedName>
</protein>
<evidence type="ECO:0000256" key="8">
    <source>
        <dbReference type="SAM" id="Phobius"/>
    </source>
</evidence>
<reference evidence="10" key="1">
    <citation type="submission" date="2021-03" db="EMBL/GenBank/DDBJ databases">
        <title>Chromosome level genome of the anhydrobiotic midge Polypedilum vanderplanki.</title>
        <authorList>
            <person name="Yoshida Y."/>
            <person name="Kikawada T."/>
            <person name="Gusev O."/>
        </authorList>
    </citation>
    <scope>NUCLEOTIDE SEQUENCE</scope>
    <source>
        <strain evidence="10">NIAS01</strain>
        <tissue evidence="10">Whole body or cell culture</tissue>
    </source>
</reference>
<feature type="transmembrane region" description="Helical" evidence="8">
    <location>
        <begin position="397"/>
        <end position="418"/>
    </location>
</feature>
<feature type="transmembrane region" description="Helical" evidence="8">
    <location>
        <begin position="110"/>
        <end position="132"/>
    </location>
</feature>
<comment type="caution">
    <text evidence="10">The sequence shown here is derived from an EMBL/GenBank/DDBJ whole genome shotgun (WGS) entry which is preliminary data.</text>
</comment>
<dbReference type="PROSITE" id="PS00217">
    <property type="entry name" value="SUGAR_TRANSPORT_2"/>
    <property type="match status" value="1"/>
</dbReference>
<feature type="transmembrane region" description="Helical" evidence="8">
    <location>
        <begin position="327"/>
        <end position="349"/>
    </location>
</feature>
<evidence type="ECO:0000256" key="4">
    <source>
        <dbReference type="ARBA" id="ARBA00022597"/>
    </source>
</evidence>
<keyword evidence="11" id="KW-1185">Reference proteome</keyword>
<keyword evidence="6 8" id="KW-1133">Transmembrane helix</keyword>
<dbReference type="InterPro" id="IPR036259">
    <property type="entry name" value="MFS_trans_sf"/>
</dbReference>
<keyword evidence="2" id="KW-0813">Transport</keyword>
<dbReference type="GO" id="GO:0005886">
    <property type="term" value="C:plasma membrane"/>
    <property type="evidence" value="ECO:0007669"/>
    <property type="project" value="UniProtKB-SubCell"/>
</dbReference>
<dbReference type="EMBL" id="JADBJN010000001">
    <property type="protein sequence ID" value="KAG5679865.1"/>
    <property type="molecule type" value="Genomic_DNA"/>
</dbReference>
<evidence type="ECO:0000313" key="11">
    <source>
        <dbReference type="Proteomes" id="UP001107558"/>
    </source>
</evidence>
<comment type="subcellular location">
    <subcellularLocation>
        <location evidence="1">Cell membrane</location>
        <topology evidence="1">Multi-pass membrane protein</topology>
    </subcellularLocation>
</comment>
<feature type="transmembrane region" description="Helical" evidence="8">
    <location>
        <begin position="168"/>
        <end position="189"/>
    </location>
</feature>
<gene>
    <name evidence="10" type="ORF">PVAND_009402</name>
</gene>
<dbReference type="Pfam" id="PF00083">
    <property type="entry name" value="Sugar_tr"/>
    <property type="match status" value="1"/>
</dbReference>
<keyword evidence="7 8" id="KW-0472">Membrane</keyword>
<dbReference type="PANTHER" id="PTHR48021:SF33">
    <property type="entry name" value="AT22075P-RELATED"/>
    <property type="match status" value="1"/>
</dbReference>
<evidence type="ECO:0000256" key="1">
    <source>
        <dbReference type="ARBA" id="ARBA00004651"/>
    </source>
</evidence>
<feature type="transmembrane region" description="Helical" evidence="8">
    <location>
        <begin position="12"/>
        <end position="31"/>
    </location>
</feature>
<evidence type="ECO:0000256" key="5">
    <source>
        <dbReference type="ARBA" id="ARBA00022692"/>
    </source>
</evidence>